<dbReference type="Pfam" id="PF01925">
    <property type="entry name" value="TauE"/>
    <property type="match status" value="1"/>
</dbReference>
<dbReference type="eggNOG" id="arCOG02050">
    <property type="taxonomic scope" value="Archaea"/>
</dbReference>
<sequence length="351" mass="35205">MRRGVLGGAVGVIGGIAALAVGVPVETALAAGSAATAPFGPESVGIGAGSFRAGGTAALQSIPVPAGFPVDRFLAHWWVFPASILFSTVALGSGVSGALFFSPFFILVVGLPPAQAIGAGLLTEVFGMGNGLLNYVRQGVVDYATAKWLLLGAVPAIVVGAFAAHAVPTTLLTLAFGVGLLALGAFLVVHDAPEDCVPGESEGPFLEEKNAGRGETTVEAADGETFSYDTCWRPPGIGLATVGGFITGLISAGLPEITTTQLIVRCRLPPRVAIATSVFVLGVAALAGAAVHALAATPVWYVVAWSIPGVLIGGTVGTRVGKYVPSDIMEPALGVVFGVVGVIVLGSELLV</sequence>
<evidence type="ECO:0000256" key="5">
    <source>
        <dbReference type="RuleBase" id="RU363041"/>
    </source>
</evidence>
<gene>
    <name evidence="6" type="ordered locus">Nmlp_1823</name>
</gene>
<dbReference type="EMBL" id="HF582854">
    <property type="protein sequence ID" value="CCQ36010.1"/>
    <property type="molecule type" value="Genomic_DNA"/>
</dbReference>
<feature type="transmembrane region" description="Helical" evidence="5">
    <location>
        <begin position="300"/>
        <end position="320"/>
    </location>
</feature>
<evidence type="ECO:0000256" key="1">
    <source>
        <dbReference type="ARBA" id="ARBA00004141"/>
    </source>
</evidence>
<feature type="transmembrane region" description="Helical" evidence="5">
    <location>
        <begin position="73"/>
        <end position="92"/>
    </location>
</feature>
<organism evidence="6 7">
    <name type="scientific">Natronomonas moolapensis (strain DSM 18674 / CECT 7526 / JCM 14361 / 8.8.11)</name>
    <dbReference type="NCBI Taxonomy" id="268739"/>
    <lineage>
        <taxon>Archaea</taxon>
        <taxon>Methanobacteriati</taxon>
        <taxon>Methanobacteriota</taxon>
        <taxon>Stenosarchaea group</taxon>
        <taxon>Halobacteria</taxon>
        <taxon>Halobacteriales</taxon>
        <taxon>Natronomonadaceae</taxon>
        <taxon>Natronomonas</taxon>
    </lineage>
</organism>
<dbReference type="InterPro" id="IPR002781">
    <property type="entry name" value="TM_pro_TauE-like"/>
</dbReference>
<dbReference type="PANTHER" id="PTHR43701:SF5">
    <property type="entry name" value="MEMBRANE TRANSPORTER PROTEIN-RELATED"/>
    <property type="match status" value="1"/>
</dbReference>
<dbReference type="RefSeq" id="WP_015408837.1">
    <property type="nucleotide sequence ID" value="NC_020388.1"/>
</dbReference>
<dbReference type="InterPro" id="IPR051598">
    <property type="entry name" value="TSUP/Inactive_protease-like"/>
</dbReference>
<keyword evidence="3 5" id="KW-1133">Transmembrane helix</keyword>
<feature type="transmembrane region" description="Helical" evidence="5">
    <location>
        <begin position="104"/>
        <end position="126"/>
    </location>
</feature>
<dbReference type="STRING" id="268739.Nmlp_1823"/>
<feature type="transmembrane region" description="Helical" evidence="5">
    <location>
        <begin position="236"/>
        <end position="254"/>
    </location>
</feature>
<keyword evidence="7" id="KW-1185">Reference proteome</keyword>
<dbReference type="HOGENOM" id="CLU_045498_3_0_2"/>
<reference evidence="6 7" key="1">
    <citation type="journal article" date="2013" name="Genome Announc.">
        <title>Genome of the haloarchaeon Natronomonas moolapensis, a neutrophilic member of a previously haloalkaliphilic genus.</title>
        <authorList>
            <person name="Dyall-Smith M.L."/>
            <person name="Pfeiffer F."/>
            <person name="Oberwinkler T."/>
            <person name="Klee K."/>
            <person name="Rampp M."/>
            <person name="Palm P."/>
            <person name="Gross K."/>
            <person name="Schuster S.C."/>
            <person name="Oesterhelt D."/>
        </authorList>
    </citation>
    <scope>NUCLEOTIDE SEQUENCE [LARGE SCALE GENOMIC DNA]</scope>
    <source>
        <strain evidence="7">DSM 18674 / JCM 14361 / 8.8.11</strain>
    </source>
</reference>
<dbReference type="KEGG" id="nmo:Nmlp_1823"/>
<feature type="transmembrane region" description="Helical" evidence="5">
    <location>
        <begin position="146"/>
        <end position="164"/>
    </location>
</feature>
<dbReference type="GeneID" id="14650923"/>
<feature type="transmembrane region" description="Helical" evidence="5">
    <location>
        <begin position="274"/>
        <end position="294"/>
    </location>
</feature>
<keyword evidence="2 5" id="KW-0812">Transmembrane</keyword>
<dbReference type="PANTHER" id="PTHR43701">
    <property type="entry name" value="MEMBRANE TRANSPORTER PROTEIN MJ0441-RELATED"/>
    <property type="match status" value="1"/>
</dbReference>
<dbReference type="GO" id="GO:0005886">
    <property type="term" value="C:plasma membrane"/>
    <property type="evidence" value="ECO:0007669"/>
    <property type="project" value="UniProtKB-SubCell"/>
</dbReference>
<dbReference type="AlphaFoldDB" id="M1XPM5"/>
<comment type="similarity">
    <text evidence="5">Belongs to the 4-toluene sulfonate uptake permease (TSUP) (TC 2.A.102) family.</text>
</comment>
<evidence type="ECO:0000256" key="2">
    <source>
        <dbReference type="ARBA" id="ARBA00022692"/>
    </source>
</evidence>
<evidence type="ECO:0000313" key="6">
    <source>
        <dbReference type="EMBL" id="CCQ36010.1"/>
    </source>
</evidence>
<protein>
    <recommendedName>
        <fullName evidence="5">Probable membrane transporter protein</fullName>
    </recommendedName>
</protein>
<feature type="transmembrane region" description="Helical" evidence="5">
    <location>
        <begin position="171"/>
        <end position="189"/>
    </location>
</feature>
<feature type="transmembrane region" description="Helical" evidence="5">
    <location>
        <begin position="332"/>
        <end position="350"/>
    </location>
</feature>
<dbReference type="Proteomes" id="UP000011867">
    <property type="component" value="Chromosome"/>
</dbReference>
<keyword evidence="4 5" id="KW-0472">Membrane</keyword>
<comment type="subcellular location">
    <subcellularLocation>
        <location evidence="5">Cell membrane</location>
        <topology evidence="5">Multi-pass membrane protein</topology>
    </subcellularLocation>
    <subcellularLocation>
        <location evidence="1">Membrane</location>
        <topology evidence="1">Multi-pass membrane protein</topology>
    </subcellularLocation>
</comment>
<evidence type="ECO:0000256" key="4">
    <source>
        <dbReference type="ARBA" id="ARBA00023136"/>
    </source>
</evidence>
<name>M1XPM5_NATM8</name>
<accession>M1XPM5</accession>
<dbReference type="OrthoDB" id="135353at2157"/>
<keyword evidence="5" id="KW-1003">Cell membrane</keyword>
<proteinExistence type="inferred from homology"/>
<evidence type="ECO:0000256" key="3">
    <source>
        <dbReference type="ARBA" id="ARBA00022989"/>
    </source>
</evidence>
<evidence type="ECO:0000313" key="7">
    <source>
        <dbReference type="Proteomes" id="UP000011867"/>
    </source>
</evidence>